<proteinExistence type="predicted"/>
<reference evidence="1" key="1">
    <citation type="journal article" date="2020" name="Stud. Mycol.">
        <title>101 Dothideomycetes genomes: a test case for predicting lifestyles and emergence of pathogens.</title>
        <authorList>
            <person name="Haridas S."/>
            <person name="Albert R."/>
            <person name="Binder M."/>
            <person name="Bloem J."/>
            <person name="Labutti K."/>
            <person name="Salamov A."/>
            <person name="Andreopoulos B."/>
            <person name="Baker S."/>
            <person name="Barry K."/>
            <person name="Bills G."/>
            <person name="Bluhm B."/>
            <person name="Cannon C."/>
            <person name="Castanera R."/>
            <person name="Culley D."/>
            <person name="Daum C."/>
            <person name="Ezra D."/>
            <person name="Gonzalez J."/>
            <person name="Henrissat B."/>
            <person name="Kuo A."/>
            <person name="Liang C."/>
            <person name="Lipzen A."/>
            <person name="Lutzoni F."/>
            <person name="Magnuson J."/>
            <person name="Mondo S."/>
            <person name="Nolan M."/>
            <person name="Ohm R."/>
            <person name="Pangilinan J."/>
            <person name="Park H.-J."/>
            <person name="Ramirez L."/>
            <person name="Alfaro M."/>
            <person name="Sun H."/>
            <person name="Tritt A."/>
            <person name="Yoshinaga Y."/>
            <person name="Zwiers L.-H."/>
            <person name="Turgeon B."/>
            <person name="Goodwin S."/>
            <person name="Spatafora J."/>
            <person name="Crous P."/>
            <person name="Grigoriev I."/>
        </authorList>
    </citation>
    <scope>NUCLEOTIDE SEQUENCE</scope>
    <source>
        <strain evidence="1">CBS 121739</strain>
    </source>
</reference>
<name>A0A6A6VQJ5_9PEZI</name>
<dbReference type="RefSeq" id="XP_033594853.1">
    <property type="nucleotide sequence ID" value="XM_033741252.1"/>
</dbReference>
<dbReference type="GeneID" id="54482306"/>
<sequence length="144" mass="16196">MHPMPTDTSVIGGFCEPRLVVSFSRKKKYEPGVGTHVKIHDCAVVPLCSHIPAAAGGVLALKRFSDFSFFSDRERGHQYLQVADRTMSVGCITSYRYSGCCADSTHECVTLWTRDNRFAWNRCYHEYRLNATWIHYATLAGSAV</sequence>
<organism evidence="1 2">
    <name type="scientific">Pseudovirgaria hyperparasitica</name>
    <dbReference type="NCBI Taxonomy" id="470096"/>
    <lineage>
        <taxon>Eukaryota</taxon>
        <taxon>Fungi</taxon>
        <taxon>Dikarya</taxon>
        <taxon>Ascomycota</taxon>
        <taxon>Pezizomycotina</taxon>
        <taxon>Dothideomycetes</taxon>
        <taxon>Dothideomycetes incertae sedis</taxon>
        <taxon>Acrospermales</taxon>
        <taxon>Acrospermaceae</taxon>
        <taxon>Pseudovirgaria</taxon>
    </lineage>
</organism>
<dbReference type="EMBL" id="ML996646">
    <property type="protein sequence ID" value="KAF2752395.1"/>
    <property type="molecule type" value="Genomic_DNA"/>
</dbReference>
<evidence type="ECO:0000313" key="2">
    <source>
        <dbReference type="Proteomes" id="UP000799437"/>
    </source>
</evidence>
<dbReference type="Proteomes" id="UP000799437">
    <property type="component" value="Unassembled WGS sequence"/>
</dbReference>
<dbReference type="AlphaFoldDB" id="A0A6A6VQJ5"/>
<keyword evidence="2" id="KW-1185">Reference proteome</keyword>
<evidence type="ECO:0000313" key="1">
    <source>
        <dbReference type="EMBL" id="KAF2752395.1"/>
    </source>
</evidence>
<protein>
    <submittedName>
        <fullName evidence="1">Uncharacterized protein</fullName>
    </submittedName>
</protein>
<accession>A0A6A6VQJ5</accession>
<gene>
    <name evidence="1" type="ORF">EJ05DRAFT_384207</name>
</gene>